<sequence>MSILLELTVGERVSDTAASVVSLTEADHLTHVAHEVGVTGIRLVDSAPGAVVVDPSITAAYLAGRYPGLGFLVDAPTTHNSPYNLARRILSLDRSTDGRAGVVLRTGRGDEVSDAVTPRPPTDDPARRHREYAQLLAALWESFPRDALRGDQERAVVADDALIRPVHHQGSFYRVAGPLDGPSSVQGRPVLAVVAADPVDLGNVLAIADVVITDLDTAPAAVSAAADVAGRTRTDIAVLARTVTVDDPQELSARASRAGVDGWVVAPTGDARTVHAAIRRLEDLQSPDSGGTLRSLLGLPQPATVTA</sequence>
<keyword evidence="4 6" id="KW-0503">Monooxygenase</keyword>
<accession>A0A1N7D0V9</accession>
<gene>
    <name evidence="6" type="ORF">SAMN05445060_0495</name>
</gene>
<dbReference type="PANTHER" id="PTHR30011">
    <property type="entry name" value="ALKANESULFONATE MONOOXYGENASE-RELATED"/>
    <property type="match status" value="1"/>
</dbReference>
<feature type="domain" description="Luciferase-like" evidence="5">
    <location>
        <begin position="21"/>
        <end position="261"/>
    </location>
</feature>
<dbReference type="AlphaFoldDB" id="A0A1N7D0V9"/>
<reference evidence="6 7" key="1">
    <citation type="submission" date="2017-01" db="EMBL/GenBank/DDBJ databases">
        <authorList>
            <person name="Mah S.A."/>
            <person name="Swanson W.J."/>
            <person name="Moy G.W."/>
            <person name="Vacquier V.D."/>
        </authorList>
    </citation>
    <scope>NUCLEOTIDE SEQUENCE [LARGE SCALE GENOMIC DNA]</scope>
    <source>
        <strain evidence="6 7">CPCC 203464</strain>
    </source>
</reference>
<keyword evidence="1" id="KW-0285">Flavoprotein</keyword>
<protein>
    <submittedName>
        <fullName evidence="6">Flavin-dependent oxidoreductase, luciferase family (Includes alkanesulfonate monooxygenase SsuD and methylene tetrahydromethanopterin reductase)</fullName>
    </submittedName>
</protein>
<keyword evidence="2" id="KW-0288">FMN</keyword>
<dbReference type="InterPro" id="IPR051260">
    <property type="entry name" value="Diverse_substr_monoxygenases"/>
</dbReference>
<evidence type="ECO:0000256" key="3">
    <source>
        <dbReference type="ARBA" id="ARBA00023002"/>
    </source>
</evidence>
<proteinExistence type="predicted"/>
<name>A0A1N7D0V9_9NOCA</name>
<organism evidence="6 7">
    <name type="scientific">Williamsia sterculiae</name>
    <dbReference type="NCBI Taxonomy" id="1344003"/>
    <lineage>
        <taxon>Bacteria</taxon>
        <taxon>Bacillati</taxon>
        <taxon>Actinomycetota</taxon>
        <taxon>Actinomycetes</taxon>
        <taxon>Mycobacteriales</taxon>
        <taxon>Nocardiaceae</taxon>
        <taxon>Williamsia</taxon>
    </lineage>
</organism>
<evidence type="ECO:0000259" key="5">
    <source>
        <dbReference type="Pfam" id="PF00296"/>
    </source>
</evidence>
<dbReference type="RefSeq" id="WP_076476106.1">
    <property type="nucleotide sequence ID" value="NZ_FTNT01000001.1"/>
</dbReference>
<evidence type="ECO:0000256" key="1">
    <source>
        <dbReference type="ARBA" id="ARBA00022630"/>
    </source>
</evidence>
<dbReference type="Proteomes" id="UP000186218">
    <property type="component" value="Unassembled WGS sequence"/>
</dbReference>
<dbReference type="OrthoDB" id="9130786at2"/>
<dbReference type="GO" id="GO:0016705">
    <property type="term" value="F:oxidoreductase activity, acting on paired donors, with incorporation or reduction of molecular oxygen"/>
    <property type="evidence" value="ECO:0007669"/>
    <property type="project" value="InterPro"/>
</dbReference>
<evidence type="ECO:0000313" key="6">
    <source>
        <dbReference type="EMBL" id="SIR69473.1"/>
    </source>
</evidence>
<dbReference type="EMBL" id="FTNT01000001">
    <property type="protein sequence ID" value="SIR69473.1"/>
    <property type="molecule type" value="Genomic_DNA"/>
</dbReference>
<evidence type="ECO:0000256" key="2">
    <source>
        <dbReference type="ARBA" id="ARBA00022643"/>
    </source>
</evidence>
<keyword evidence="3" id="KW-0560">Oxidoreductase</keyword>
<dbReference type="Gene3D" id="3.20.20.30">
    <property type="entry name" value="Luciferase-like domain"/>
    <property type="match status" value="1"/>
</dbReference>
<keyword evidence="7" id="KW-1185">Reference proteome</keyword>
<dbReference type="InterPro" id="IPR036661">
    <property type="entry name" value="Luciferase-like_sf"/>
</dbReference>
<dbReference type="PANTHER" id="PTHR30011:SF16">
    <property type="entry name" value="C2H2 FINGER DOMAIN TRANSCRIPTION FACTOR (EUROFUNG)-RELATED"/>
    <property type="match status" value="1"/>
</dbReference>
<evidence type="ECO:0000256" key="4">
    <source>
        <dbReference type="ARBA" id="ARBA00023033"/>
    </source>
</evidence>
<dbReference type="Pfam" id="PF00296">
    <property type="entry name" value="Bac_luciferase"/>
    <property type="match status" value="1"/>
</dbReference>
<evidence type="ECO:0000313" key="7">
    <source>
        <dbReference type="Proteomes" id="UP000186218"/>
    </source>
</evidence>
<dbReference type="SUPFAM" id="SSF51679">
    <property type="entry name" value="Bacterial luciferase-like"/>
    <property type="match status" value="1"/>
</dbReference>
<dbReference type="GO" id="GO:0004497">
    <property type="term" value="F:monooxygenase activity"/>
    <property type="evidence" value="ECO:0007669"/>
    <property type="project" value="UniProtKB-KW"/>
</dbReference>
<dbReference type="STRING" id="1344003.SAMN05445060_0495"/>
<dbReference type="InterPro" id="IPR011251">
    <property type="entry name" value="Luciferase-like_dom"/>
</dbReference>